<organism evidence="2">
    <name type="scientific">viral metagenome</name>
    <dbReference type="NCBI Taxonomy" id="1070528"/>
    <lineage>
        <taxon>unclassified sequences</taxon>
        <taxon>metagenomes</taxon>
        <taxon>organismal metagenomes</taxon>
    </lineage>
</organism>
<keyword evidence="1" id="KW-1133">Transmembrane helix</keyword>
<keyword evidence="1" id="KW-0812">Transmembrane</keyword>
<dbReference type="AlphaFoldDB" id="A0A6C0F3F5"/>
<name>A0A6C0F3F5_9ZZZZ</name>
<evidence type="ECO:0000313" key="2">
    <source>
        <dbReference type="EMBL" id="QHT35079.1"/>
    </source>
</evidence>
<accession>A0A6C0F3F5</accession>
<protein>
    <submittedName>
        <fullName evidence="2">Uncharacterized protein</fullName>
    </submittedName>
</protein>
<feature type="transmembrane region" description="Helical" evidence="1">
    <location>
        <begin position="60"/>
        <end position="80"/>
    </location>
</feature>
<keyword evidence="1" id="KW-0472">Membrane</keyword>
<dbReference type="EMBL" id="MN739012">
    <property type="protein sequence ID" value="QHT35079.1"/>
    <property type="molecule type" value="Genomic_DNA"/>
</dbReference>
<sequence length="83" mass="9285">MKYFEGFNQTLNQKLIDDTIELGGRDPIDKLIPSETTKPISTTRDARQEDLETVIIQQNILYTVATLTAATFLITSIVLANGR</sequence>
<reference evidence="2" key="1">
    <citation type="journal article" date="2020" name="Nature">
        <title>Giant virus diversity and host interactions through global metagenomics.</title>
        <authorList>
            <person name="Schulz F."/>
            <person name="Roux S."/>
            <person name="Paez-Espino D."/>
            <person name="Jungbluth S."/>
            <person name="Walsh D.A."/>
            <person name="Denef V.J."/>
            <person name="McMahon K.D."/>
            <person name="Konstantinidis K.T."/>
            <person name="Eloe-Fadrosh E.A."/>
            <person name="Kyrpides N.C."/>
            <person name="Woyke T."/>
        </authorList>
    </citation>
    <scope>NUCLEOTIDE SEQUENCE</scope>
    <source>
        <strain evidence="2">GVMAG-M-3300009180-1</strain>
    </source>
</reference>
<proteinExistence type="predicted"/>
<evidence type="ECO:0000256" key="1">
    <source>
        <dbReference type="SAM" id="Phobius"/>
    </source>
</evidence>